<evidence type="ECO:0000256" key="3">
    <source>
        <dbReference type="PROSITE-ProRule" id="PRU00708"/>
    </source>
</evidence>
<dbReference type="InterPro" id="IPR002885">
    <property type="entry name" value="PPR_rpt"/>
</dbReference>
<comment type="caution">
    <text evidence="7">The sequence shown here is derived from an EMBL/GenBank/DDBJ whole genome shotgun (WGS) entry which is preliminary data.</text>
</comment>
<dbReference type="Proteomes" id="UP000604046">
    <property type="component" value="Unassembled WGS sequence"/>
</dbReference>
<dbReference type="InterPro" id="IPR011990">
    <property type="entry name" value="TPR-like_helical_dom_sf"/>
</dbReference>
<dbReference type="SUPFAM" id="SSF46579">
    <property type="entry name" value="Prefoldin"/>
    <property type="match status" value="1"/>
</dbReference>
<dbReference type="Gene3D" id="2.40.50.140">
    <property type="entry name" value="Nucleic acid-binding proteins"/>
    <property type="match status" value="1"/>
</dbReference>
<feature type="compositionally biased region" description="Low complexity" evidence="5">
    <location>
        <begin position="529"/>
        <end position="542"/>
    </location>
</feature>
<feature type="compositionally biased region" description="Basic and acidic residues" evidence="5">
    <location>
        <begin position="587"/>
        <end position="604"/>
    </location>
</feature>
<feature type="coiled-coil region" evidence="4">
    <location>
        <begin position="357"/>
        <end position="391"/>
    </location>
</feature>
<dbReference type="Gene3D" id="3.10.120.10">
    <property type="entry name" value="Cytochrome b5-like heme/steroid binding domain"/>
    <property type="match status" value="1"/>
</dbReference>
<evidence type="ECO:0000256" key="2">
    <source>
        <dbReference type="PROSITE-ProRule" id="PRU00023"/>
    </source>
</evidence>
<evidence type="ECO:0000259" key="6">
    <source>
        <dbReference type="Pfam" id="PF17177"/>
    </source>
</evidence>
<dbReference type="InterPro" id="IPR002110">
    <property type="entry name" value="Ankyrin_rpt"/>
</dbReference>
<dbReference type="CDD" id="cd23159">
    <property type="entry name" value="Prefoldin_URI1"/>
    <property type="match status" value="1"/>
</dbReference>
<feature type="repeat" description="ANK" evidence="2">
    <location>
        <begin position="1341"/>
        <end position="1373"/>
    </location>
</feature>
<dbReference type="SUPFAM" id="SSF55856">
    <property type="entry name" value="Cytochrome b5-like heme/steroid binding domain"/>
    <property type="match status" value="1"/>
</dbReference>
<dbReference type="OrthoDB" id="547796at2759"/>
<dbReference type="InterPro" id="IPR033443">
    <property type="entry name" value="PROP1-like_PPR_dom"/>
</dbReference>
<evidence type="ECO:0000256" key="4">
    <source>
        <dbReference type="SAM" id="Coils"/>
    </source>
</evidence>
<dbReference type="InterPro" id="IPR009053">
    <property type="entry name" value="Prefoldin"/>
</dbReference>
<dbReference type="Pfam" id="PF02996">
    <property type="entry name" value="Prefoldin"/>
    <property type="match status" value="1"/>
</dbReference>
<feature type="repeat" description="PPR" evidence="3">
    <location>
        <begin position="796"/>
        <end position="830"/>
    </location>
</feature>
<feature type="region of interest" description="Disordered" evidence="5">
    <location>
        <begin position="503"/>
        <end position="607"/>
    </location>
</feature>
<evidence type="ECO:0000313" key="8">
    <source>
        <dbReference type="Proteomes" id="UP000604046"/>
    </source>
</evidence>
<dbReference type="SUPFAM" id="SSF50249">
    <property type="entry name" value="Nucleic acid-binding proteins"/>
    <property type="match status" value="1"/>
</dbReference>
<dbReference type="PANTHER" id="PTHR47447:SF23">
    <property type="entry name" value="PENTACOTRIPEPTIDE-REPEAT REGION OF PRORP DOMAIN-CONTAINING PROTEIN"/>
    <property type="match status" value="1"/>
</dbReference>
<dbReference type="InterPro" id="IPR036770">
    <property type="entry name" value="Ankyrin_rpt-contain_sf"/>
</dbReference>
<dbReference type="PANTHER" id="PTHR47447">
    <property type="entry name" value="OS03G0856100 PROTEIN"/>
    <property type="match status" value="1"/>
</dbReference>
<dbReference type="PRINTS" id="PR01415">
    <property type="entry name" value="ANKYRIN"/>
</dbReference>
<dbReference type="InterPro" id="IPR004127">
    <property type="entry name" value="Prefoldin_subunit_alpha"/>
</dbReference>
<dbReference type="PROSITE" id="PS50297">
    <property type="entry name" value="ANK_REP_REGION"/>
    <property type="match status" value="4"/>
</dbReference>
<feature type="repeat" description="PPR" evidence="3">
    <location>
        <begin position="623"/>
        <end position="657"/>
    </location>
</feature>
<reference evidence="7" key="1">
    <citation type="submission" date="2021-02" db="EMBL/GenBank/DDBJ databases">
        <authorList>
            <person name="Dougan E. K."/>
            <person name="Rhodes N."/>
            <person name="Thang M."/>
            <person name="Chan C."/>
        </authorList>
    </citation>
    <scope>NUCLEOTIDE SEQUENCE</scope>
</reference>
<feature type="coiled-coil region" evidence="4">
    <location>
        <begin position="277"/>
        <end position="304"/>
    </location>
</feature>
<evidence type="ECO:0000256" key="5">
    <source>
        <dbReference type="SAM" id="MobiDB-lite"/>
    </source>
</evidence>
<dbReference type="Gene3D" id="1.25.40.10">
    <property type="entry name" value="Tetratricopeptide repeat domain"/>
    <property type="match status" value="5"/>
</dbReference>
<feature type="compositionally biased region" description="Pro residues" evidence="5">
    <location>
        <begin position="558"/>
        <end position="573"/>
    </location>
</feature>
<dbReference type="EMBL" id="CAJNDS010002740">
    <property type="protein sequence ID" value="CAE7580155.1"/>
    <property type="molecule type" value="Genomic_DNA"/>
</dbReference>
<dbReference type="SUPFAM" id="SSF48403">
    <property type="entry name" value="Ankyrin repeat"/>
    <property type="match status" value="1"/>
</dbReference>
<dbReference type="SUPFAM" id="SSF81901">
    <property type="entry name" value="HCP-like"/>
    <property type="match status" value="1"/>
</dbReference>
<keyword evidence="8" id="KW-1185">Reference proteome</keyword>
<keyword evidence="2" id="KW-0040">ANK repeat</keyword>
<evidence type="ECO:0000256" key="1">
    <source>
        <dbReference type="ARBA" id="ARBA00022737"/>
    </source>
</evidence>
<dbReference type="InterPro" id="IPR012340">
    <property type="entry name" value="NA-bd_OB-fold"/>
</dbReference>
<dbReference type="InterPro" id="IPR036400">
    <property type="entry name" value="Cyt_B5-like_heme/steroid_sf"/>
</dbReference>
<accession>A0A812UIW3</accession>
<protein>
    <recommendedName>
        <fullName evidence="6">PROP1-like PPR domain-containing protein</fullName>
    </recommendedName>
</protein>
<keyword evidence="1" id="KW-0677">Repeat</keyword>
<proteinExistence type="predicted"/>
<dbReference type="Gene3D" id="1.10.287.370">
    <property type="match status" value="1"/>
</dbReference>
<feature type="domain" description="PROP1-like PPR" evidence="6">
    <location>
        <begin position="669"/>
        <end position="823"/>
    </location>
</feature>
<organism evidence="7 8">
    <name type="scientific">Symbiodinium natans</name>
    <dbReference type="NCBI Taxonomy" id="878477"/>
    <lineage>
        <taxon>Eukaryota</taxon>
        <taxon>Sar</taxon>
        <taxon>Alveolata</taxon>
        <taxon>Dinophyceae</taxon>
        <taxon>Suessiales</taxon>
        <taxon>Symbiodiniaceae</taxon>
        <taxon>Symbiodinium</taxon>
    </lineage>
</organism>
<dbReference type="Pfam" id="PF01535">
    <property type="entry name" value="PPR"/>
    <property type="match status" value="2"/>
</dbReference>
<feature type="repeat" description="PPR" evidence="3">
    <location>
        <begin position="29"/>
        <end position="63"/>
    </location>
</feature>
<feature type="repeat" description="PPR" evidence="3">
    <location>
        <begin position="210"/>
        <end position="244"/>
    </location>
</feature>
<dbReference type="PROSITE" id="PS50088">
    <property type="entry name" value="ANK_REPEAT"/>
    <property type="match status" value="4"/>
</dbReference>
<dbReference type="PROSITE" id="PS51375">
    <property type="entry name" value="PPR"/>
    <property type="match status" value="6"/>
</dbReference>
<dbReference type="Pfam" id="PF12796">
    <property type="entry name" value="Ank_2"/>
    <property type="match status" value="2"/>
</dbReference>
<feature type="repeat" description="ANK" evidence="2">
    <location>
        <begin position="1308"/>
        <end position="1340"/>
    </location>
</feature>
<name>A0A812UIW3_9DINO</name>
<dbReference type="NCBIfam" id="TIGR00756">
    <property type="entry name" value="PPR"/>
    <property type="match status" value="2"/>
</dbReference>
<feature type="repeat" description="ANK" evidence="2">
    <location>
        <begin position="1243"/>
        <end position="1275"/>
    </location>
</feature>
<feature type="repeat" description="PPR" evidence="3">
    <location>
        <begin position="726"/>
        <end position="760"/>
    </location>
</feature>
<dbReference type="Gene3D" id="1.25.40.20">
    <property type="entry name" value="Ankyrin repeat-containing domain"/>
    <property type="match status" value="2"/>
</dbReference>
<dbReference type="Pfam" id="PF17177">
    <property type="entry name" value="PPR_long"/>
    <property type="match status" value="1"/>
</dbReference>
<dbReference type="Pfam" id="PF13812">
    <property type="entry name" value="PPR_3"/>
    <property type="match status" value="1"/>
</dbReference>
<gene>
    <name evidence="7" type="ORF">SNAT2548_LOCUS33101</name>
</gene>
<dbReference type="SMART" id="SM00248">
    <property type="entry name" value="ANK"/>
    <property type="match status" value="5"/>
</dbReference>
<evidence type="ECO:0000313" key="7">
    <source>
        <dbReference type="EMBL" id="CAE7580155.1"/>
    </source>
</evidence>
<feature type="repeat" description="ANK" evidence="2">
    <location>
        <begin position="1276"/>
        <end position="1299"/>
    </location>
</feature>
<keyword evidence="4" id="KW-0175">Coiled coil</keyword>
<sequence length="1653" mass="182175">MVQVAAIDGNVELAEAWHQQLKEDGFTPDAGLYALLIQACQKAKEPEKAVAYFNLMVSAGVKPTSGAYVHIILTLAQARDVEVVSEWMERMLEAGFEPTIECYEAVLQATASRRDRDLQDFWEDFWLKQLAKRKKKPDREVYKVLIRVPAMYGDVKRAIQQLEKMRKAHQEPGPNEWNYVLKACEKAKDADNAQKYMNRMRSMTKGAKPNEESYHLVIKTCAKAGKPKLATKWRNRMAAAGFSVQRIQFDEVIKASASSATISADYAAEWETVKVRREVFAAALRRLDAQLAQARRNTEALEERSCEYRELRRVLAELPEKVSHPIMVPFGPLASFPGQLVHTNEVLCQLSSEYFALRTTGNALAMVDRRLRRLEEEQASAARELRDLSLRRKLASGELSAEPGSAGSGSVGKETDVAGATVSVDENGFLDIREPLEEEQPAESQSSVPAEEDAWKFWQSPAKNKADTTLSRLRELEQMEECESGQDPAPYEDELSELDRIMDSYAHLAPAEAEGPSDSSPPRSPKPQAPQQKPPAKASSPADLFRLMESVAQSEPSTYPPGPPGPPQPPGAPGPSGALEQAGVSELVREHSQSESRHDPDSAPKRVSKFKVAQALEAGRVPSMQAYQSVIQAYLDEKQTETARQWLQWMKGNGTKPDESIYSMFIRTDARKVGDWLEEMESEGVVASAESYTAAIRHFASLGSKKGVKQAAFWFDRMLLAGVSPTQDAYTQMITAHARAGQNDEAGQWLSKLTAAGFRPNLSAYTALMQGYLRVQDATGVQQILDWLVLEGLDPSRRAYNIAIRAFSEAGDAKAAEQMYKRLTVAGRYPDQKTFLSLIQCHTRLRNFDRARAWFKEMLTMNVRPNFAIYAAMIRGAAVADRPDDAREFLEEMALRKFHHSIDRRDWEAMMVPALRCFEKEGDDDSLVRWTEYSADQGFPDLLPDTKVDFPEKRPYARKRAKKAPAPKVREAVADVESELKALEALKAEGKTPSIWDFNKVMKAFALSPEPRFSMARAFLMNTIVPVTQPNEITWTLLLRYVACGCEKAPTLAPRPSILGGPAPTTAPATASRKDFHDSPPGLEVQFPRLEGGLVGALFAALFEADPSIHPSNSQGSASSTGPILLAAEGLVFNVASARNLYGPGGKYAALSGRDASRMLGKNSLEEEDAASQQLPLNLAERAFLSAWVMSFKNKYPIVGRLQEEEQEEATPAALIKAAELGDLGRLRRQLAQGADVRWADADGLTALHWAARAGQPAAVDALLAAGAEAEGRDLKGRTGLHWAASQGHAAVAERLLEKTDPEASAADAWLPLHFAAQGGHVEVIQALLRRGADVNRTSKAGVTALMGAARSGHLGATRVLLESGADTGTRANGKTAQQWAANQGLNDIAELIASFSPCDGKRGVFTPTWPTWAEGLQPSVLVCSADRLESMAEMKVNLSRRHISIVLRLLFKDYRSKKVETLEPLLDKILACLVPRKNPKKISDTYNRIVWELADAGEPDMAKQWVERLRADGYELQAVQCAKLAQAYFANGDGVSALWWLQNGLPRGTTLRRNLGLFVDTVATKGKKAGAGVGVVVKSSRPNYGFIKLDEPPFKLYFRRAETAGFDDKMPAVGTRVRFDVVLDRDDRKLAANIVPFDAIFPIGPKTCLYAS</sequence>
<feature type="repeat" description="PPR" evidence="3">
    <location>
        <begin position="831"/>
        <end position="865"/>
    </location>
</feature>